<protein>
    <submittedName>
        <fullName evidence="1">Uncharacterized protein</fullName>
    </submittedName>
</protein>
<dbReference type="EMBL" id="KZ150472">
    <property type="protein sequence ID" value="PZC70757.1"/>
    <property type="molecule type" value="Genomic_DNA"/>
</dbReference>
<reference evidence="1 2" key="1">
    <citation type="journal article" date="2017" name="BMC Biol.">
        <title>Genomic innovations, transcriptional plasticity and gene loss underlying the evolution and divergence of two highly polyphagous and invasive Helicoverpa pest species.</title>
        <authorList>
            <person name="Pearce S.L."/>
            <person name="Clarke D.F."/>
            <person name="East P.D."/>
            <person name="Elfekih S."/>
            <person name="Gordon K.H."/>
            <person name="Jermiin L.S."/>
            <person name="McGaughran A."/>
            <person name="Oakeshott J.G."/>
            <person name="Papanikolaou A."/>
            <person name="Perera O.P."/>
            <person name="Rane R.V."/>
            <person name="Richards S."/>
            <person name="Tay W.T."/>
            <person name="Walsh T.K."/>
            <person name="Anderson A."/>
            <person name="Anderson C.J."/>
            <person name="Asgari S."/>
            <person name="Board P.G."/>
            <person name="Bretschneider A."/>
            <person name="Campbell P.M."/>
            <person name="Chertemps T."/>
            <person name="Christeller J.T."/>
            <person name="Coppin C.W."/>
            <person name="Downes S.J."/>
            <person name="Duan G."/>
            <person name="Farnsworth C.A."/>
            <person name="Good R.T."/>
            <person name="Han L.B."/>
            <person name="Han Y.C."/>
            <person name="Hatje K."/>
            <person name="Horne I."/>
            <person name="Huang Y.P."/>
            <person name="Hughes D.S."/>
            <person name="Jacquin-Joly E."/>
            <person name="James W."/>
            <person name="Jhangiani S."/>
            <person name="Kollmar M."/>
            <person name="Kuwar S.S."/>
            <person name="Li S."/>
            <person name="Liu N.Y."/>
            <person name="Maibeche M.T."/>
            <person name="Miller J.R."/>
            <person name="Montagne N."/>
            <person name="Perry T."/>
            <person name="Qu J."/>
            <person name="Song S.V."/>
            <person name="Sutton G.G."/>
            <person name="Vogel H."/>
            <person name="Walenz B.P."/>
            <person name="Xu W."/>
            <person name="Zhang H.J."/>
            <person name="Zou Z."/>
            <person name="Batterham P."/>
            <person name="Edwards O.R."/>
            <person name="Feyereisen R."/>
            <person name="Gibbs R.A."/>
            <person name="Heckel D.G."/>
            <person name="McGrath A."/>
            <person name="Robin C."/>
            <person name="Scherer S.E."/>
            <person name="Worley K.C."/>
            <person name="Wu Y.D."/>
        </authorList>
    </citation>
    <scope>NUCLEOTIDE SEQUENCE [LARGE SCALE GENOMIC DNA]</scope>
    <source>
        <strain evidence="1">Harm_GR_Male_#8</strain>
        <tissue evidence="1">Whole organism</tissue>
    </source>
</reference>
<proteinExistence type="predicted"/>
<dbReference type="AlphaFoldDB" id="A0A2W1BBQ3"/>
<sequence>MDASREDLIKGAHTPGRVTMASSSLRAEGYARRAAARHASLASPACAAPAVRPSPACSAWLAMMMTTEHLRLNW</sequence>
<keyword evidence="2" id="KW-1185">Reference proteome</keyword>
<gene>
    <name evidence="1" type="primary">HaOG214942</name>
    <name evidence="1" type="ORF">B5X24_HaOG214942</name>
</gene>
<name>A0A2W1BBQ3_HELAM</name>
<dbReference type="Proteomes" id="UP000249218">
    <property type="component" value="Unassembled WGS sequence"/>
</dbReference>
<evidence type="ECO:0000313" key="2">
    <source>
        <dbReference type="Proteomes" id="UP000249218"/>
    </source>
</evidence>
<accession>A0A2W1BBQ3</accession>
<evidence type="ECO:0000313" key="1">
    <source>
        <dbReference type="EMBL" id="PZC70757.1"/>
    </source>
</evidence>
<organism evidence="1 2">
    <name type="scientific">Helicoverpa armigera</name>
    <name type="common">Cotton bollworm</name>
    <name type="synonym">Heliothis armigera</name>
    <dbReference type="NCBI Taxonomy" id="29058"/>
    <lineage>
        <taxon>Eukaryota</taxon>
        <taxon>Metazoa</taxon>
        <taxon>Ecdysozoa</taxon>
        <taxon>Arthropoda</taxon>
        <taxon>Hexapoda</taxon>
        <taxon>Insecta</taxon>
        <taxon>Pterygota</taxon>
        <taxon>Neoptera</taxon>
        <taxon>Endopterygota</taxon>
        <taxon>Lepidoptera</taxon>
        <taxon>Glossata</taxon>
        <taxon>Ditrysia</taxon>
        <taxon>Noctuoidea</taxon>
        <taxon>Noctuidae</taxon>
        <taxon>Heliothinae</taxon>
        <taxon>Helicoverpa</taxon>
    </lineage>
</organism>